<dbReference type="Pfam" id="PF06127">
    <property type="entry name" value="Mpo1-like"/>
    <property type="match status" value="1"/>
</dbReference>
<feature type="transmembrane region" description="Helical" evidence="1">
    <location>
        <begin position="55"/>
        <end position="72"/>
    </location>
</feature>
<dbReference type="EMBL" id="WBUI01000008">
    <property type="protein sequence ID" value="KAB2932737.1"/>
    <property type="molecule type" value="Genomic_DNA"/>
</dbReference>
<protein>
    <submittedName>
        <fullName evidence="2">DUF962 domain-containing protein</fullName>
    </submittedName>
</protein>
<organism evidence="2 3">
    <name type="scientific">Leptonema illini</name>
    <dbReference type="NCBI Taxonomy" id="183"/>
    <lineage>
        <taxon>Bacteria</taxon>
        <taxon>Pseudomonadati</taxon>
        <taxon>Spirochaetota</taxon>
        <taxon>Spirochaetia</taxon>
        <taxon>Leptospirales</taxon>
        <taxon>Leptospiraceae</taxon>
        <taxon>Leptonema</taxon>
    </lineage>
</organism>
<proteinExistence type="predicted"/>
<keyword evidence="1" id="KW-0812">Transmembrane</keyword>
<gene>
    <name evidence="2" type="ORF">F9K24_10185</name>
</gene>
<keyword evidence="1" id="KW-0472">Membrane</keyword>
<dbReference type="AlphaFoldDB" id="A0A833H217"/>
<reference evidence="2 3" key="1">
    <citation type="submission" date="2019-10" db="EMBL/GenBank/DDBJ databases">
        <title>Extracellular Electron Transfer in a Candidatus Methanoperedens spp. Enrichment Culture.</title>
        <authorList>
            <person name="Berger S."/>
            <person name="Rangel Shaw D."/>
            <person name="Berben T."/>
            <person name="In 'T Zandt M."/>
            <person name="Frank J."/>
            <person name="Reimann J."/>
            <person name="Jetten M.S.M."/>
            <person name="Welte C.U."/>
        </authorList>
    </citation>
    <scope>NUCLEOTIDE SEQUENCE [LARGE SCALE GENOMIC DNA]</scope>
    <source>
        <strain evidence="2">SB12</strain>
    </source>
</reference>
<dbReference type="Proteomes" id="UP000460298">
    <property type="component" value="Unassembled WGS sequence"/>
</dbReference>
<dbReference type="InterPro" id="IPR009305">
    <property type="entry name" value="Mpo1-like"/>
</dbReference>
<accession>A0A833H217</accession>
<comment type="caution">
    <text evidence="2">The sequence shown here is derived from an EMBL/GenBank/DDBJ whole genome shotgun (WGS) entry which is preliminary data.</text>
</comment>
<evidence type="ECO:0000256" key="1">
    <source>
        <dbReference type="SAM" id="Phobius"/>
    </source>
</evidence>
<evidence type="ECO:0000313" key="2">
    <source>
        <dbReference type="EMBL" id="KAB2932737.1"/>
    </source>
</evidence>
<keyword evidence="1" id="KW-1133">Transmembrane helix</keyword>
<sequence>MTVPHPERAATFEAFWPVYLYAHRKSVTRGFHYTGSLSAIVVLVLAGLIDLRLALLAPVVGYGCAWIGHFGFEKNRPAAFSQPIYSFLADWKMLWCFLTGRLRGEFERHNIERI</sequence>
<dbReference type="PANTHER" id="PTHR34205:SF2">
    <property type="entry name" value="DUF962 DOMAIN-CONTAINING PROTEIN"/>
    <property type="match status" value="1"/>
</dbReference>
<feature type="transmembrane region" description="Helical" evidence="1">
    <location>
        <begin position="30"/>
        <end position="49"/>
    </location>
</feature>
<evidence type="ECO:0000313" key="3">
    <source>
        <dbReference type="Proteomes" id="UP000460298"/>
    </source>
</evidence>
<name>A0A833H217_9LEPT</name>
<dbReference type="PANTHER" id="PTHR34205">
    <property type="entry name" value="TRANSMEMBRANE PROTEIN"/>
    <property type="match status" value="1"/>
</dbReference>